<feature type="compositionally biased region" description="Polar residues" evidence="1">
    <location>
        <begin position="156"/>
        <end position="166"/>
    </location>
</feature>
<accession>A0A1R3U8H1</accession>
<evidence type="ECO:0000313" key="3">
    <source>
        <dbReference type="Proteomes" id="UP000187891"/>
    </source>
</evidence>
<feature type="compositionally biased region" description="Basic and acidic residues" evidence="1">
    <location>
        <begin position="118"/>
        <end position="141"/>
    </location>
</feature>
<sequence>MGDKSQNQSQSGGILLPLLQSRTAREEEALRQVVRKDMEGYCRPPFKCEPVHPPFKPGYHPGFPSAPWQFTQTGNGSVGPLLGRQTPTQHQNTLLSSDGFAQDAPQVESEGDPQTVAKEAETRPPNELIKDNKEDENKPEVKSSFSSKVESEEGYESTTNRYSDGTKNSKGEHTSTYKETGKPFKGKYDASSKIEQKIVGGSYVEKKDTDGFAQGSVNFANAQAQTATGMGISDDWTGGNAGLSGTVGASASASLLEAEGSLNKDGFLNGKAGLTVLKAEATAQVATKVGVYNGSPTAAVSGKLGGELTAAEVKAGGGLSVTPYRAGNVFVHSYNGLADWAGWDTRLQEIDKSWDWGIFLELGGQASVGASAAIEGEAGALDDGKYGIRTKAKAAVGVGAGLNLGIGLQRPSSE</sequence>
<evidence type="ECO:0000256" key="1">
    <source>
        <dbReference type="SAM" id="MobiDB-lite"/>
    </source>
</evidence>
<feature type="compositionally biased region" description="Polar residues" evidence="1">
    <location>
        <begin position="85"/>
        <end position="96"/>
    </location>
</feature>
<protein>
    <submittedName>
        <fullName evidence="2">Uncharacterized protein</fullName>
    </submittedName>
</protein>
<dbReference type="STRING" id="1907666.DSM25559_4549"/>
<organism evidence="2 3">
    <name type="scientific">Agrobacterium rosae</name>
    <dbReference type="NCBI Taxonomy" id="1972867"/>
    <lineage>
        <taxon>Bacteria</taxon>
        <taxon>Pseudomonadati</taxon>
        <taxon>Pseudomonadota</taxon>
        <taxon>Alphaproteobacteria</taxon>
        <taxon>Hyphomicrobiales</taxon>
        <taxon>Rhizobiaceae</taxon>
        <taxon>Rhizobium/Agrobacterium group</taxon>
        <taxon>Agrobacterium</taxon>
    </lineage>
</organism>
<evidence type="ECO:0000313" key="2">
    <source>
        <dbReference type="EMBL" id="SCX34669.1"/>
    </source>
</evidence>
<dbReference type="Proteomes" id="UP000187891">
    <property type="component" value="Unassembled WGS sequence"/>
</dbReference>
<name>A0A1R3U8H1_9HYPH</name>
<dbReference type="EMBL" id="FMUE01000016">
    <property type="protein sequence ID" value="SCX34669.1"/>
    <property type="molecule type" value="Genomic_DNA"/>
</dbReference>
<proteinExistence type="predicted"/>
<feature type="compositionally biased region" description="Basic and acidic residues" evidence="1">
    <location>
        <begin position="167"/>
        <end position="189"/>
    </location>
</feature>
<dbReference type="AlphaFoldDB" id="A0A1R3U8H1"/>
<reference evidence="3" key="1">
    <citation type="submission" date="2016-10" db="EMBL/GenBank/DDBJ databases">
        <authorList>
            <person name="Wibberg D."/>
        </authorList>
    </citation>
    <scope>NUCLEOTIDE SEQUENCE [LARGE SCALE GENOMIC DNA]</scope>
</reference>
<gene>
    <name evidence="2" type="ORF">DSM25559_4549</name>
</gene>
<feature type="region of interest" description="Disordered" evidence="1">
    <location>
        <begin position="66"/>
        <end position="189"/>
    </location>
</feature>